<accession>A0A852VUM1</accession>
<dbReference type="InterPro" id="IPR050832">
    <property type="entry name" value="Bact_Acetyltransf"/>
</dbReference>
<keyword evidence="5" id="KW-1185">Reference proteome</keyword>
<keyword evidence="2" id="KW-0012">Acyltransferase</keyword>
<dbReference type="PANTHER" id="PTHR43877:SF2">
    <property type="entry name" value="AMINOALKYLPHOSPHONATE N-ACETYLTRANSFERASE-RELATED"/>
    <property type="match status" value="1"/>
</dbReference>
<dbReference type="RefSeq" id="WP_185990211.1">
    <property type="nucleotide sequence ID" value="NZ_JACCAE010000001.1"/>
</dbReference>
<comment type="caution">
    <text evidence="4">The sequence shown here is derived from an EMBL/GenBank/DDBJ whole genome shotgun (WGS) entry which is preliminary data.</text>
</comment>
<dbReference type="Proteomes" id="UP000554054">
    <property type="component" value="Unassembled WGS sequence"/>
</dbReference>
<feature type="domain" description="N-acetyltransferase" evidence="3">
    <location>
        <begin position="34"/>
        <end position="180"/>
    </location>
</feature>
<dbReference type="Pfam" id="PF00583">
    <property type="entry name" value="Acetyltransf_1"/>
    <property type="match status" value="1"/>
</dbReference>
<organism evidence="4 5">
    <name type="scientific">Janibacter cremeus</name>
    <dbReference type="NCBI Taxonomy" id="1285192"/>
    <lineage>
        <taxon>Bacteria</taxon>
        <taxon>Bacillati</taxon>
        <taxon>Actinomycetota</taxon>
        <taxon>Actinomycetes</taxon>
        <taxon>Micrococcales</taxon>
        <taxon>Intrasporangiaceae</taxon>
        <taxon>Janibacter</taxon>
    </lineage>
</organism>
<name>A0A852VUM1_9MICO</name>
<dbReference type="GO" id="GO:0016747">
    <property type="term" value="F:acyltransferase activity, transferring groups other than amino-acyl groups"/>
    <property type="evidence" value="ECO:0007669"/>
    <property type="project" value="InterPro"/>
</dbReference>
<gene>
    <name evidence="4" type="ORF">BJY20_000643</name>
</gene>
<evidence type="ECO:0000259" key="3">
    <source>
        <dbReference type="PROSITE" id="PS51186"/>
    </source>
</evidence>
<reference evidence="4 5" key="1">
    <citation type="submission" date="2020-07" db="EMBL/GenBank/DDBJ databases">
        <title>Sequencing the genomes of 1000 actinobacteria strains.</title>
        <authorList>
            <person name="Klenk H.-P."/>
        </authorList>
    </citation>
    <scope>NUCLEOTIDE SEQUENCE [LARGE SCALE GENOMIC DNA]</scope>
    <source>
        <strain evidence="4 5">DSM 26154</strain>
    </source>
</reference>
<evidence type="ECO:0000313" key="5">
    <source>
        <dbReference type="Proteomes" id="UP000554054"/>
    </source>
</evidence>
<dbReference type="AlphaFoldDB" id="A0A852VUM1"/>
<evidence type="ECO:0000256" key="1">
    <source>
        <dbReference type="ARBA" id="ARBA00022679"/>
    </source>
</evidence>
<dbReference type="InterPro" id="IPR016181">
    <property type="entry name" value="Acyl_CoA_acyltransferase"/>
</dbReference>
<dbReference type="PANTHER" id="PTHR43877">
    <property type="entry name" value="AMINOALKYLPHOSPHONATE N-ACETYLTRANSFERASE-RELATED-RELATED"/>
    <property type="match status" value="1"/>
</dbReference>
<dbReference type="EMBL" id="JACCAE010000001">
    <property type="protein sequence ID" value="NYF97251.1"/>
    <property type="molecule type" value="Genomic_DNA"/>
</dbReference>
<dbReference type="PROSITE" id="PS51186">
    <property type="entry name" value="GNAT"/>
    <property type="match status" value="2"/>
</dbReference>
<sequence>MRCIPLRGAHAGRGTHSVAPQDIAFVLPAGADDLTVRPLTMADAEAVTALARADELEVLAEPMTELVDVLGEWRRPSVDLERDSISVWAHERLVAQGFVAGRGSVEAVVTADRRGRGLGTALVAWLRATSSARGLTTMGQTIPLESPAEAFLVAAGARATYDSWVLELLPDHTVPTQPLPEGHVLDLARDDELPAVHRVVDDAFSAWPEREPVPYADWHAEFIEGDEAAPWQRRVVRDGAGAVVGVAMVTASEDGMVWVNQLAVRSDRRGQGLGRALLADSFVAGRRRGLSRAGLSTDSRTGALPLYEGVGMVVTASFRHLVLDV</sequence>
<dbReference type="Gene3D" id="3.40.630.30">
    <property type="match status" value="1"/>
</dbReference>
<proteinExistence type="predicted"/>
<evidence type="ECO:0000313" key="4">
    <source>
        <dbReference type="EMBL" id="NYF97251.1"/>
    </source>
</evidence>
<feature type="domain" description="N-acetyltransferase" evidence="3">
    <location>
        <begin position="182"/>
        <end position="325"/>
    </location>
</feature>
<dbReference type="CDD" id="cd04301">
    <property type="entry name" value="NAT_SF"/>
    <property type="match status" value="1"/>
</dbReference>
<dbReference type="InterPro" id="IPR000182">
    <property type="entry name" value="GNAT_dom"/>
</dbReference>
<dbReference type="SUPFAM" id="SSF55729">
    <property type="entry name" value="Acyl-CoA N-acyltransferases (Nat)"/>
    <property type="match status" value="2"/>
</dbReference>
<evidence type="ECO:0000256" key="2">
    <source>
        <dbReference type="ARBA" id="ARBA00023315"/>
    </source>
</evidence>
<keyword evidence="1 4" id="KW-0808">Transferase</keyword>
<protein>
    <submittedName>
        <fullName evidence="4">GNAT superfamily N-acetyltransferase</fullName>
    </submittedName>
</protein>